<name>A0A554JBH4_9BACT</name>
<evidence type="ECO:0000313" key="2">
    <source>
        <dbReference type="Proteomes" id="UP000316253"/>
    </source>
</evidence>
<proteinExistence type="predicted"/>
<dbReference type="EMBL" id="VMFD01000033">
    <property type="protein sequence ID" value="TSC65658.1"/>
    <property type="molecule type" value="Genomic_DNA"/>
</dbReference>
<sequence length="105" mass="12043">MHASIQYLPITKDTHDQALIIANILAMNGRSDIGLSDCYIITQAKKFATNLLIATSNHKDFPLFFFDRVGHHVVTDTVHPILICFYRFSAEKYKNQSERFESPLK</sequence>
<accession>A0A554JBH4</accession>
<dbReference type="Proteomes" id="UP000316253">
    <property type="component" value="Unassembled WGS sequence"/>
</dbReference>
<reference evidence="1 2" key="1">
    <citation type="submission" date="2017-08" db="EMBL/GenBank/DDBJ databases">
        <title>Mechanisms for carbon and nitrogen cycling indicate functional differentiation within the Candidate Phyla Radiation.</title>
        <authorList>
            <person name="Danczak R.E."/>
            <person name="Johnston M.D."/>
            <person name="Kenah C."/>
            <person name="Slattery M."/>
            <person name="Wrighton K.C."/>
            <person name="Wilkins M.J."/>
        </authorList>
    </citation>
    <scope>NUCLEOTIDE SEQUENCE [LARGE SCALE GENOMIC DNA]</scope>
    <source>
        <strain evidence="1">Gr01-1014_85</strain>
    </source>
</reference>
<evidence type="ECO:0000313" key="1">
    <source>
        <dbReference type="EMBL" id="TSC65658.1"/>
    </source>
</evidence>
<gene>
    <name evidence="1" type="ORF">CEO22_401</name>
</gene>
<protein>
    <submittedName>
        <fullName evidence="1">Uncharacterized protein</fullName>
    </submittedName>
</protein>
<comment type="caution">
    <text evidence="1">The sequence shown here is derived from an EMBL/GenBank/DDBJ whole genome shotgun (WGS) entry which is preliminary data.</text>
</comment>
<organism evidence="1 2">
    <name type="scientific">Candidatus Berkelbacteria bacterium Gr01-1014_85</name>
    <dbReference type="NCBI Taxonomy" id="2017150"/>
    <lineage>
        <taxon>Bacteria</taxon>
        <taxon>Candidatus Berkelbacteria</taxon>
    </lineage>
</organism>
<dbReference type="AlphaFoldDB" id="A0A554JBH4"/>